<dbReference type="NCBIfam" id="TIGR01549">
    <property type="entry name" value="HAD-SF-IA-v1"/>
    <property type="match status" value="1"/>
</dbReference>
<dbReference type="Gene3D" id="1.10.150.240">
    <property type="entry name" value="Putative phosphatase, domain 2"/>
    <property type="match status" value="1"/>
</dbReference>
<dbReference type="Pfam" id="PF13419">
    <property type="entry name" value="HAD_2"/>
    <property type="match status" value="1"/>
</dbReference>
<keyword evidence="2 5" id="KW-0378">Hydrolase</keyword>
<dbReference type="SFLD" id="SFLDS00003">
    <property type="entry name" value="Haloacid_Dehalogenase"/>
    <property type="match status" value="1"/>
</dbReference>
<dbReference type="Gene3D" id="3.40.50.1000">
    <property type="entry name" value="HAD superfamily/HAD-like"/>
    <property type="match status" value="1"/>
</dbReference>
<dbReference type="EMBL" id="PRDL01000001">
    <property type="protein sequence ID" value="MBE8717428.1"/>
    <property type="molecule type" value="Genomic_DNA"/>
</dbReference>
<dbReference type="InterPro" id="IPR006439">
    <property type="entry name" value="HAD-SF_hydro_IA"/>
</dbReference>
<dbReference type="InterPro" id="IPR050155">
    <property type="entry name" value="HAD-like_hydrolase_sf"/>
</dbReference>
<gene>
    <name evidence="5" type="ORF">C4F51_09525</name>
</gene>
<comment type="caution">
    <text evidence="5">The sequence shown here is derived from an EMBL/GenBank/DDBJ whole genome shotgun (WGS) entry which is preliminary data.</text>
</comment>
<accession>A0A928V284</accession>
<evidence type="ECO:0000256" key="2">
    <source>
        <dbReference type="ARBA" id="ARBA00022801"/>
    </source>
</evidence>
<protein>
    <submittedName>
        <fullName evidence="5">HAD family hydrolase</fullName>
    </submittedName>
</protein>
<dbReference type="GO" id="GO:0006281">
    <property type="term" value="P:DNA repair"/>
    <property type="evidence" value="ECO:0007669"/>
    <property type="project" value="TreeGrafter"/>
</dbReference>
<dbReference type="SFLD" id="SFLDG01135">
    <property type="entry name" value="C1.5.6:_HAD__Beta-PGM__Phospha"/>
    <property type="match status" value="1"/>
</dbReference>
<evidence type="ECO:0000313" key="5">
    <source>
        <dbReference type="EMBL" id="MBE8717428.1"/>
    </source>
</evidence>
<reference evidence="5" key="1">
    <citation type="submission" date="2018-07" db="EMBL/GenBank/DDBJ databases">
        <title>Genome assembly of strain Ka43.</title>
        <authorList>
            <person name="Kukolya J."/>
            <person name="Nagy I."/>
            <person name="Horvath B."/>
            <person name="Toth A."/>
        </authorList>
    </citation>
    <scope>NUCLEOTIDE SEQUENCE</scope>
    <source>
        <strain evidence="5">KB43</strain>
    </source>
</reference>
<dbReference type="SUPFAM" id="SSF56784">
    <property type="entry name" value="HAD-like"/>
    <property type="match status" value="1"/>
</dbReference>
<dbReference type="GO" id="GO:0008967">
    <property type="term" value="F:phosphoglycolate phosphatase activity"/>
    <property type="evidence" value="ECO:0007669"/>
    <property type="project" value="TreeGrafter"/>
</dbReference>
<dbReference type="InterPro" id="IPR041492">
    <property type="entry name" value="HAD_2"/>
</dbReference>
<dbReference type="SFLD" id="SFLDG01129">
    <property type="entry name" value="C1.5:_HAD__Beta-PGM__Phosphata"/>
    <property type="match status" value="1"/>
</dbReference>
<dbReference type="PANTHER" id="PTHR43434">
    <property type="entry name" value="PHOSPHOGLYCOLATE PHOSPHATASE"/>
    <property type="match status" value="1"/>
</dbReference>
<keyword evidence="4" id="KW-0119">Carbohydrate metabolism</keyword>
<dbReference type="InterPro" id="IPR036412">
    <property type="entry name" value="HAD-like_sf"/>
</dbReference>
<proteinExistence type="predicted"/>
<dbReference type="Proteomes" id="UP000652567">
    <property type="component" value="Unassembled WGS sequence"/>
</dbReference>
<dbReference type="InterPro" id="IPR023214">
    <property type="entry name" value="HAD_sf"/>
</dbReference>
<dbReference type="InterPro" id="IPR023198">
    <property type="entry name" value="PGP-like_dom2"/>
</dbReference>
<name>A0A928V284_9GAMM</name>
<sequence length="215" mass="24060">MFDLDGTLLDTAPEFVVLINQLLVEKNQPALPADAIRAQVSNGAAALIRFAFKVEPEDDRFEPLRLELLDRYQEKIGSHTRFFPGIDELLQKLAQHNIAWGIATNKPSLYTHKLLSVLDIQPAPASVICPDDVQFRKPHPESLFLASEHLDCTPQNIVYIGDHKRDIDCGKDAGAITIAAAFGYIEENDDIDAWGADYRVEQASDIWPIIEKLLN</sequence>
<keyword evidence="6" id="KW-1185">Reference proteome</keyword>
<evidence type="ECO:0000313" key="6">
    <source>
        <dbReference type="Proteomes" id="UP000652567"/>
    </source>
</evidence>
<dbReference type="GO" id="GO:0005829">
    <property type="term" value="C:cytosol"/>
    <property type="evidence" value="ECO:0007669"/>
    <property type="project" value="TreeGrafter"/>
</dbReference>
<evidence type="ECO:0000256" key="4">
    <source>
        <dbReference type="ARBA" id="ARBA00023277"/>
    </source>
</evidence>
<keyword evidence="3" id="KW-0460">Magnesium</keyword>
<keyword evidence="1" id="KW-0479">Metal-binding</keyword>
<organism evidence="5 6">
    <name type="scientific">Cellvibrio polysaccharolyticus</name>
    <dbReference type="NCBI Taxonomy" id="2082724"/>
    <lineage>
        <taxon>Bacteria</taxon>
        <taxon>Pseudomonadati</taxon>
        <taxon>Pseudomonadota</taxon>
        <taxon>Gammaproteobacteria</taxon>
        <taxon>Cellvibrionales</taxon>
        <taxon>Cellvibrionaceae</taxon>
        <taxon>Cellvibrio</taxon>
    </lineage>
</organism>
<dbReference type="AlphaFoldDB" id="A0A928V284"/>
<evidence type="ECO:0000256" key="3">
    <source>
        <dbReference type="ARBA" id="ARBA00022842"/>
    </source>
</evidence>
<dbReference type="PANTHER" id="PTHR43434:SF23">
    <property type="entry name" value="PHOSPHOGLYCOLATE PHOSPHATASE"/>
    <property type="match status" value="1"/>
</dbReference>
<dbReference type="GO" id="GO:0046872">
    <property type="term" value="F:metal ion binding"/>
    <property type="evidence" value="ECO:0007669"/>
    <property type="project" value="UniProtKB-KW"/>
</dbReference>
<evidence type="ECO:0000256" key="1">
    <source>
        <dbReference type="ARBA" id="ARBA00022723"/>
    </source>
</evidence>